<dbReference type="Gene3D" id="3.60.130.10">
    <property type="entry name" value="Clavaminate synthase-like"/>
    <property type="match status" value="2"/>
</dbReference>
<dbReference type="InterPro" id="IPR038492">
    <property type="entry name" value="GBBH-like_N_sf"/>
</dbReference>
<sequence>MNIQPKNMKIKKNGDNRELHIVWPDKHETVYSMEWLEKNSYSGVSQSEWSKKRILWDAGSIQDSMPTVVDYKSYMQHDESLKQVLENLVVYGFAVVGDDVPLSVEETQKVAERISYVRVTLYGKMWSFSSNLQMLDTAYTSEGLRAHVDNTYFNDPAGFKAAENLKTKNPEYYDILSRVGLKHQFIDRDIHVAATGPILYHDPVSNELSQVRFNTYDRTTISHLDNHNLMAFYHALSSYAKEVASSENELWFKLRPGNVLLVDNWRVMHGRSSFTGYRHICGCYMPRDDLIGRFRTLLGMKI</sequence>
<gene>
    <name evidence="12" type="primary">LOC100375730</name>
</gene>
<dbReference type="CDD" id="cd00250">
    <property type="entry name" value="CAS_like"/>
    <property type="match status" value="1"/>
</dbReference>
<evidence type="ECO:0000313" key="12">
    <source>
        <dbReference type="RefSeq" id="XP_006820168.1"/>
    </source>
</evidence>
<evidence type="ECO:0000256" key="8">
    <source>
        <dbReference type="ARBA" id="ARBA00023002"/>
    </source>
</evidence>
<dbReference type="GeneID" id="100375730"/>
<dbReference type="InterPro" id="IPR003819">
    <property type="entry name" value="TauD/TfdA-like"/>
</dbReference>
<accession>A0ABM0MJH7</accession>
<dbReference type="Gene3D" id="3.30.2020.30">
    <property type="match status" value="1"/>
</dbReference>
<organism evidence="11 12">
    <name type="scientific">Saccoglossus kowalevskii</name>
    <name type="common">Acorn worm</name>
    <dbReference type="NCBI Taxonomy" id="10224"/>
    <lineage>
        <taxon>Eukaryota</taxon>
        <taxon>Metazoa</taxon>
        <taxon>Hemichordata</taxon>
        <taxon>Enteropneusta</taxon>
        <taxon>Harrimaniidae</taxon>
        <taxon>Saccoglossus</taxon>
    </lineage>
</organism>
<dbReference type="InterPro" id="IPR050411">
    <property type="entry name" value="AlphaKG_dependent_hydroxylases"/>
</dbReference>
<dbReference type="RefSeq" id="XP_006820168.1">
    <property type="nucleotide sequence ID" value="XM_006820105.1"/>
</dbReference>
<evidence type="ECO:0000256" key="3">
    <source>
        <dbReference type="ARBA" id="ARBA00005022"/>
    </source>
</evidence>
<comment type="cofactor">
    <cofactor evidence="2">
        <name>L-ascorbate</name>
        <dbReference type="ChEBI" id="CHEBI:38290"/>
    </cofactor>
</comment>
<keyword evidence="11" id="KW-1185">Reference proteome</keyword>
<keyword evidence="7" id="KW-0223">Dioxygenase</keyword>
<dbReference type="SUPFAM" id="SSF51197">
    <property type="entry name" value="Clavaminate synthase-like"/>
    <property type="match status" value="1"/>
</dbReference>
<dbReference type="Proteomes" id="UP000694865">
    <property type="component" value="Unplaced"/>
</dbReference>
<evidence type="ECO:0000256" key="4">
    <source>
        <dbReference type="ARBA" id="ARBA00008654"/>
    </source>
</evidence>
<feature type="domain" description="TauD/TfdA-like" evidence="10">
    <location>
        <begin position="158"/>
        <end position="284"/>
    </location>
</feature>
<evidence type="ECO:0000256" key="1">
    <source>
        <dbReference type="ARBA" id="ARBA00001954"/>
    </source>
</evidence>
<comment type="similarity">
    <text evidence="4">Belongs to the gamma-BBH/TMLD family.</text>
</comment>
<keyword evidence="5" id="KW-0479">Metal-binding</keyword>
<protein>
    <submittedName>
        <fullName evidence="12">Trimethyllysine dioxygenase, mitochondrial-like</fullName>
    </submittedName>
</protein>
<dbReference type="PANTHER" id="PTHR10696:SF51">
    <property type="entry name" value="TRIMETHYLLYSINE DIOXYGENASE, MITOCHONDRIAL"/>
    <property type="match status" value="1"/>
</dbReference>
<dbReference type="Pfam" id="PF02668">
    <property type="entry name" value="TauD"/>
    <property type="match status" value="1"/>
</dbReference>
<evidence type="ECO:0000256" key="2">
    <source>
        <dbReference type="ARBA" id="ARBA00001961"/>
    </source>
</evidence>
<reference evidence="12" key="1">
    <citation type="submission" date="2025-08" db="UniProtKB">
        <authorList>
            <consortium name="RefSeq"/>
        </authorList>
    </citation>
    <scope>IDENTIFICATION</scope>
    <source>
        <tissue evidence="12">Testes</tissue>
    </source>
</reference>
<proteinExistence type="inferred from homology"/>
<evidence type="ECO:0000256" key="5">
    <source>
        <dbReference type="ARBA" id="ARBA00022723"/>
    </source>
</evidence>
<evidence type="ECO:0000256" key="7">
    <source>
        <dbReference type="ARBA" id="ARBA00022964"/>
    </source>
</evidence>
<keyword evidence="8" id="KW-0560">Oxidoreductase</keyword>
<comment type="pathway">
    <text evidence="3">Amine and polyamine biosynthesis; carnitine biosynthesis.</text>
</comment>
<evidence type="ECO:0000256" key="6">
    <source>
        <dbReference type="ARBA" id="ARBA00022873"/>
    </source>
</evidence>
<name>A0ABM0MJH7_SACKO</name>
<dbReference type="InterPro" id="IPR042098">
    <property type="entry name" value="TauD-like_sf"/>
</dbReference>
<comment type="cofactor">
    <cofactor evidence="1">
        <name>Fe(2+)</name>
        <dbReference type="ChEBI" id="CHEBI:29033"/>
    </cofactor>
</comment>
<evidence type="ECO:0000256" key="9">
    <source>
        <dbReference type="ARBA" id="ARBA00023004"/>
    </source>
</evidence>
<dbReference type="PANTHER" id="PTHR10696">
    <property type="entry name" value="GAMMA-BUTYROBETAINE HYDROXYLASE-RELATED"/>
    <property type="match status" value="1"/>
</dbReference>
<keyword evidence="9" id="KW-0408">Iron</keyword>
<evidence type="ECO:0000259" key="10">
    <source>
        <dbReference type="Pfam" id="PF02668"/>
    </source>
</evidence>
<keyword evidence="6" id="KW-0124">Carnitine biosynthesis</keyword>
<evidence type="ECO:0000313" key="11">
    <source>
        <dbReference type="Proteomes" id="UP000694865"/>
    </source>
</evidence>